<name>A0ABV7YE90_9ACTN</name>
<dbReference type="SUPFAM" id="SSF56112">
    <property type="entry name" value="Protein kinase-like (PK-like)"/>
    <property type="match status" value="1"/>
</dbReference>
<organism evidence="2 3">
    <name type="scientific">Tenggerimyces flavus</name>
    <dbReference type="NCBI Taxonomy" id="1708749"/>
    <lineage>
        <taxon>Bacteria</taxon>
        <taxon>Bacillati</taxon>
        <taxon>Actinomycetota</taxon>
        <taxon>Actinomycetes</taxon>
        <taxon>Propionibacteriales</taxon>
        <taxon>Nocardioidaceae</taxon>
        <taxon>Tenggerimyces</taxon>
    </lineage>
</organism>
<dbReference type="InterPro" id="IPR051678">
    <property type="entry name" value="AGP_Transferase"/>
</dbReference>
<comment type="caution">
    <text evidence="2">The sequence shown here is derived from an EMBL/GenBank/DDBJ whole genome shotgun (WGS) entry which is preliminary data.</text>
</comment>
<reference evidence="3" key="1">
    <citation type="journal article" date="2019" name="Int. J. Syst. Evol. Microbiol.">
        <title>The Global Catalogue of Microorganisms (GCM) 10K type strain sequencing project: providing services to taxonomists for standard genome sequencing and annotation.</title>
        <authorList>
            <consortium name="The Broad Institute Genomics Platform"/>
            <consortium name="The Broad Institute Genome Sequencing Center for Infectious Disease"/>
            <person name="Wu L."/>
            <person name="Ma J."/>
        </authorList>
    </citation>
    <scope>NUCLEOTIDE SEQUENCE [LARGE SCALE GENOMIC DNA]</scope>
    <source>
        <strain evidence="3">CGMCC 4.7241</strain>
    </source>
</reference>
<dbReference type="Gene3D" id="3.90.1200.10">
    <property type="match status" value="1"/>
</dbReference>
<dbReference type="InterPro" id="IPR011009">
    <property type="entry name" value="Kinase-like_dom_sf"/>
</dbReference>
<dbReference type="PANTHER" id="PTHR21310">
    <property type="entry name" value="AMINOGLYCOSIDE PHOSPHOTRANSFERASE-RELATED-RELATED"/>
    <property type="match status" value="1"/>
</dbReference>
<evidence type="ECO:0000259" key="1">
    <source>
        <dbReference type="Pfam" id="PF01636"/>
    </source>
</evidence>
<feature type="domain" description="Aminoglycoside phosphotransferase" evidence="1">
    <location>
        <begin position="82"/>
        <end position="263"/>
    </location>
</feature>
<keyword evidence="3" id="KW-1185">Reference proteome</keyword>
<evidence type="ECO:0000313" key="3">
    <source>
        <dbReference type="Proteomes" id="UP001595699"/>
    </source>
</evidence>
<accession>A0ABV7YE90</accession>
<dbReference type="RefSeq" id="WP_205119944.1">
    <property type="nucleotide sequence ID" value="NZ_JAFBCM010000001.1"/>
</dbReference>
<dbReference type="EMBL" id="JBHRZH010000017">
    <property type="protein sequence ID" value="MFC3762966.1"/>
    <property type="molecule type" value="Genomic_DNA"/>
</dbReference>
<sequence length="310" mass="34606">MTAEGMSDSAEQLPPDEATLRWVRAAVGSGSLIASLRELPTASTALHAVDVLSASGVLHRLMLRRYHHVERLASDPWYLPSNEATVLGMLEQTDVPAPRLLAADTMATTCDLPTLLTTRLPGGPPDQATDPNRILVALADMLHVIHAIDLPVVKALPAYRPYYDRKIDGDRRPPTWSREPKVWERVFEVVASRPPHFDPGFIHRDYHPGQSLWTREHLVGIVDWTTGCLGPRGIDLARMRLNLAGRYGGEFADRFLALYQSGATVTDHHPYWDLLDAADGILDLREPSTSEQRVEYAQFEEWVARSVARL</sequence>
<dbReference type="Pfam" id="PF01636">
    <property type="entry name" value="APH"/>
    <property type="match status" value="1"/>
</dbReference>
<dbReference type="InterPro" id="IPR002575">
    <property type="entry name" value="Aminoglycoside_PTrfase"/>
</dbReference>
<proteinExistence type="predicted"/>
<evidence type="ECO:0000313" key="2">
    <source>
        <dbReference type="EMBL" id="MFC3762966.1"/>
    </source>
</evidence>
<dbReference type="Proteomes" id="UP001595699">
    <property type="component" value="Unassembled WGS sequence"/>
</dbReference>
<gene>
    <name evidence="2" type="ORF">ACFOUW_19150</name>
</gene>
<protein>
    <submittedName>
        <fullName evidence="2">Phosphotransferase family protein</fullName>
    </submittedName>
</protein>